<dbReference type="EMBL" id="HBGN01017668">
    <property type="protein sequence ID" value="CAD9330470.1"/>
    <property type="molecule type" value="Transcribed_RNA"/>
</dbReference>
<keyword evidence="1" id="KW-0472">Membrane</keyword>
<evidence type="ECO:0000256" key="1">
    <source>
        <dbReference type="SAM" id="Phobius"/>
    </source>
</evidence>
<dbReference type="AlphaFoldDB" id="A0A6U3YHZ1"/>
<sequence length="156" mass="17268">MCLRLSEMIFNPSNTREENAKLRFQFLLLCNLLALLIFLFSTSTTHFLMPVSFAMATLGWFLLFQGFDVGAITYALLGGLVVVCSIIAAAFMAMKENGIWNYLIVELVSVVVVVVPLCLQPDGFSYEGVPRIDFNPNYNPNLPGVATAVAIEMMET</sequence>
<feature type="transmembrane region" description="Helical" evidence="1">
    <location>
        <begin position="21"/>
        <end position="41"/>
    </location>
</feature>
<dbReference type="EMBL" id="HBGN01017666">
    <property type="protein sequence ID" value="CAD9330466.1"/>
    <property type="molecule type" value="Transcribed_RNA"/>
</dbReference>
<reference evidence="2" key="1">
    <citation type="submission" date="2021-01" db="EMBL/GenBank/DDBJ databases">
        <authorList>
            <person name="Corre E."/>
            <person name="Pelletier E."/>
            <person name="Niang G."/>
            <person name="Scheremetjew M."/>
            <person name="Finn R."/>
            <person name="Kale V."/>
            <person name="Holt S."/>
            <person name="Cochrane G."/>
            <person name="Meng A."/>
            <person name="Brown T."/>
            <person name="Cohen L."/>
        </authorList>
    </citation>
    <scope>NUCLEOTIDE SEQUENCE</scope>
    <source>
        <strain evidence="2">Pop2</strain>
    </source>
</reference>
<gene>
    <name evidence="2" type="ORF">DBRI1063_LOCUS11307</name>
    <name evidence="3" type="ORF">DBRI1063_LOCUS11309</name>
</gene>
<name>A0A6U3YHZ1_9STRA</name>
<accession>A0A6U3YHZ1</accession>
<evidence type="ECO:0000313" key="2">
    <source>
        <dbReference type="EMBL" id="CAD9330466.1"/>
    </source>
</evidence>
<evidence type="ECO:0000313" key="3">
    <source>
        <dbReference type="EMBL" id="CAD9330470.1"/>
    </source>
</evidence>
<organism evidence="2">
    <name type="scientific">Ditylum brightwellii</name>
    <dbReference type="NCBI Taxonomy" id="49249"/>
    <lineage>
        <taxon>Eukaryota</taxon>
        <taxon>Sar</taxon>
        <taxon>Stramenopiles</taxon>
        <taxon>Ochrophyta</taxon>
        <taxon>Bacillariophyta</taxon>
        <taxon>Mediophyceae</taxon>
        <taxon>Lithodesmiophycidae</taxon>
        <taxon>Lithodesmiales</taxon>
        <taxon>Lithodesmiaceae</taxon>
        <taxon>Ditylum</taxon>
    </lineage>
</organism>
<keyword evidence="1" id="KW-1133">Transmembrane helix</keyword>
<keyword evidence="1" id="KW-0812">Transmembrane</keyword>
<feature type="transmembrane region" description="Helical" evidence="1">
    <location>
        <begin position="99"/>
        <end position="119"/>
    </location>
</feature>
<protein>
    <submittedName>
        <fullName evidence="2">Uncharacterized protein</fullName>
    </submittedName>
</protein>
<proteinExistence type="predicted"/>
<feature type="transmembrane region" description="Helical" evidence="1">
    <location>
        <begin position="71"/>
        <end position="93"/>
    </location>
</feature>